<evidence type="ECO:0000313" key="2">
    <source>
        <dbReference type="EMBL" id="ACV12751.1"/>
    </source>
</evidence>
<gene>
    <name evidence="2" type="ordered locus">Huta_2589</name>
</gene>
<dbReference type="EMBL" id="CP001687">
    <property type="protein sequence ID" value="ACV12751.1"/>
    <property type="molecule type" value="Genomic_DNA"/>
</dbReference>
<feature type="transmembrane region" description="Helical" evidence="1">
    <location>
        <begin position="45"/>
        <end position="66"/>
    </location>
</feature>
<keyword evidence="3" id="KW-1185">Reference proteome</keyword>
<keyword evidence="1" id="KW-1133">Transmembrane helix</keyword>
<dbReference type="eggNOG" id="arCOG11257">
    <property type="taxonomic scope" value="Archaea"/>
</dbReference>
<name>C7NPJ6_HALUD</name>
<evidence type="ECO:0000313" key="3">
    <source>
        <dbReference type="Proteomes" id="UP000002071"/>
    </source>
</evidence>
<dbReference type="HOGENOM" id="CLU_2504885_0_0_2"/>
<dbReference type="GeneID" id="8384894"/>
<feature type="transmembrane region" description="Helical" evidence="1">
    <location>
        <begin position="18"/>
        <end position="39"/>
    </location>
</feature>
<evidence type="ECO:0000256" key="1">
    <source>
        <dbReference type="SAM" id="Phobius"/>
    </source>
</evidence>
<organism evidence="2 3">
    <name type="scientific">Halorhabdus utahensis (strain DSM 12940 / JCM 11049 / AX-2)</name>
    <dbReference type="NCBI Taxonomy" id="519442"/>
    <lineage>
        <taxon>Archaea</taxon>
        <taxon>Methanobacteriati</taxon>
        <taxon>Methanobacteriota</taxon>
        <taxon>Stenosarchaea group</taxon>
        <taxon>Halobacteria</taxon>
        <taxon>Halobacteriales</taxon>
        <taxon>Haloarculaceae</taxon>
        <taxon>Halorhabdus</taxon>
    </lineage>
</organism>
<dbReference type="AlphaFoldDB" id="C7NPJ6"/>
<keyword evidence="1" id="KW-0472">Membrane</keyword>
<reference evidence="2 3" key="1">
    <citation type="journal article" date="2009" name="Stand. Genomic Sci.">
        <title>Complete genome sequence of Halorhabdus utahensis type strain (AX-2).</title>
        <authorList>
            <person name="Anderson I."/>
            <person name="Tindall B.J."/>
            <person name="Pomrenke H."/>
            <person name="Goker M."/>
            <person name="Lapidus A."/>
            <person name="Nolan M."/>
            <person name="Copeland A."/>
            <person name="Glavina Del Rio T."/>
            <person name="Chen F."/>
            <person name="Tice H."/>
            <person name="Cheng J.F."/>
            <person name="Lucas S."/>
            <person name="Chertkov O."/>
            <person name="Bruce D."/>
            <person name="Brettin T."/>
            <person name="Detter J.C."/>
            <person name="Han C."/>
            <person name="Goodwin L."/>
            <person name="Land M."/>
            <person name="Hauser L."/>
            <person name="Chang Y.J."/>
            <person name="Jeffries C.D."/>
            <person name="Pitluck S."/>
            <person name="Pati A."/>
            <person name="Mavromatis K."/>
            <person name="Ivanova N."/>
            <person name="Ovchinnikova G."/>
            <person name="Chen A."/>
            <person name="Palaniappan K."/>
            <person name="Chain P."/>
            <person name="Rohde M."/>
            <person name="Bristow J."/>
            <person name="Eisen J.A."/>
            <person name="Markowitz V."/>
            <person name="Hugenholtz P."/>
            <person name="Kyrpides N.C."/>
            <person name="Klenk H.P."/>
        </authorList>
    </citation>
    <scope>NUCLEOTIDE SEQUENCE [LARGE SCALE GENOMIC DNA]</scope>
    <source>
        <strain evidence="3">DSM 12940 / JCM 11049 / AX-2</strain>
    </source>
</reference>
<proteinExistence type="predicted"/>
<accession>C7NPJ6</accession>
<sequence>MKEEFWTVVCEQTPRLRILFAILLVLLLLTVFSVVYTTSGSPSHIIAVIDLILVVAALAVTVFMQWRCAKNRRQRGEWRTESGSE</sequence>
<dbReference type="Proteomes" id="UP000002071">
    <property type="component" value="Chromosome"/>
</dbReference>
<protein>
    <submittedName>
        <fullName evidence="2">Uncharacterized protein</fullName>
    </submittedName>
</protein>
<keyword evidence="1" id="KW-0812">Transmembrane</keyword>
<dbReference type="KEGG" id="hut:Huta_2589"/>
<dbReference type="RefSeq" id="WP_015790314.1">
    <property type="nucleotide sequence ID" value="NC_013158.1"/>
</dbReference>